<feature type="transmembrane region" description="Helical" evidence="1">
    <location>
        <begin position="217"/>
        <end position="250"/>
    </location>
</feature>
<keyword evidence="1" id="KW-1133">Transmembrane helix</keyword>
<feature type="transmembrane region" description="Helical" evidence="1">
    <location>
        <begin position="562"/>
        <end position="586"/>
    </location>
</feature>
<proteinExistence type="predicted"/>
<dbReference type="AlphaFoldDB" id="A0A1Y1CHI7"/>
<evidence type="ECO:0000313" key="3">
    <source>
        <dbReference type="Proteomes" id="UP000218267"/>
    </source>
</evidence>
<dbReference type="EMBL" id="AP018042">
    <property type="protein sequence ID" value="BAX79827.1"/>
    <property type="molecule type" value="Genomic_DNA"/>
</dbReference>
<organism evidence="2 3">
    <name type="scientific">Labilibaculum antarcticum</name>
    <dbReference type="NCBI Taxonomy" id="1717717"/>
    <lineage>
        <taxon>Bacteria</taxon>
        <taxon>Pseudomonadati</taxon>
        <taxon>Bacteroidota</taxon>
        <taxon>Bacteroidia</taxon>
        <taxon>Marinilabiliales</taxon>
        <taxon>Marinifilaceae</taxon>
        <taxon>Labilibaculum</taxon>
    </lineage>
</organism>
<dbReference type="PANTHER" id="PTHR16214">
    <property type="entry name" value="TRANSMEMBRANE PROTEIN 260"/>
    <property type="match status" value="1"/>
</dbReference>
<name>A0A1Y1CHI7_9BACT</name>
<feature type="transmembrane region" description="Helical" evidence="1">
    <location>
        <begin position="75"/>
        <end position="96"/>
    </location>
</feature>
<dbReference type="RefSeq" id="WP_096428710.1">
    <property type="nucleotide sequence ID" value="NZ_AP018042.1"/>
</dbReference>
<feature type="transmembrane region" description="Helical" evidence="1">
    <location>
        <begin position="146"/>
        <end position="164"/>
    </location>
</feature>
<feature type="transmembrane region" description="Helical" evidence="1">
    <location>
        <begin position="532"/>
        <end position="550"/>
    </location>
</feature>
<reference evidence="2 3" key="1">
    <citation type="journal article" date="2018" name="Mar. Genomics">
        <title>Complete genome sequence of Marinifilaceae bacterium strain SPP2, isolated from the Antarctic marine sediment.</title>
        <authorList>
            <person name="Watanabe M."/>
            <person name="Kojima H."/>
            <person name="Fukui M."/>
        </authorList>
    </citation>
    <scope>NUCLEOTIDE SEQUENCE [LARGE SCALE GENOMIC DNA]</scope>
    <source>
        <strain evidence="2 3">SPP2</strain>
    </source>
</reference>
<feature type="transmembrane region" description="Helical" evidence="1">
    <location>
        <begin position="287"/>
        <end position="310"/>
    </location>
</feature>
<evidence type="ECO:0000313" key="2">
    <source>
        <dbReference type="EMBL" id="BAX79827.1"/>
    </source>
</evidence>
<dbReference type="InterPro" id="IPR021280">
    <property type="entry name" value="TMEM260-like"/>
</dbReference>
<feature type="transmembrane region" description="Helical" evidence="1">
    <location>
        <begin position="7"/>
        <end position="26"/>
    </location>
</feature>
<evidence type="ECO:0000256" key="1">
    <source>
        <dbReference type="SAM" id="Phobius"/>
    </source>
</evidence>
<dbReference type="KEGG" id="mbas:ALGA_1446"/>
<dbReference type="Pfam" id="PF11028">
    <property type="entry name" value="TMEM260-like"/>
    <property type="match status" value="1"/>
</dbReference>
<dbReference type="InterPro" id="IPR052724">
    <property type="entry name" value="GT117_domain-containing"/>
</dbReference>
<dbReference type="PANTHER" id="PTHR16214:SF3">
    <property type="entry name" value="TRANSMEMBRANE PROTEIN 260"/>
    <property type="match status" value="1"/>
</dbReference>
<feature type="transmembrane region" description="Helical" evidence="1">
    <location>
        <begin position="262"/>
        <end position="281"/>
    </location>
</feature>
<feature type="transmembrane region" description="Helical" evidence="1">
    <location>
        <begin position="117"/>
        <end position="134"/>
    </location>
</feature>
<accession>A0A1Y1CHI7</accession>
<feature type="transmembrane region" description="Helical" evidence="1">
    <location>
        <begin position="176"/>
        <end position="205"/>
    </location>
</feature>
<feature type="transmembrane region" description="Helical" evidence="1">
    <location>
        <begin position="504"/>
        <end position="520"/>
    </location>
</feature>
<keyword evidence="1" id="KW-0812">Transmembrane</keyword>
<protein>
    <submittedName>
        <fullName evidence="2">Membrane protein</fullName>
    </submittedName>
</protein>
<sequence>MKSNYNVVNNVLGWVAFAIAALTYLFTMEPTASLWDCGEFITTAYGLEVGHPPGAPLFMIIARFFSLFAPSPAQVALMVNAMSALASAFTIMFLFWTITHLAKKLVAVKGEISKGNLIAVMGAGMVGALAYTFSDTFWFSAVEGEVYALSSLFTAVVFWAILKWENVANEKYANRWIILIAYLMGLSIGVHLLNLLAIPAIIFVYYFKKYKPTRNGIIAAFSLSVLILGVIMYGVIPGVISIASWFELLFVNEFGLPYNTGVMFYAAALIALVVWLINFSIKRGMVVLNTIVTAFVVIMIGYSSFSMIVIRSSANPPMDENNPDNVFALLSYLNREQYGDRPLVYGEYYNAPAVDLVETKPVYIQKKDKNNKDRYVVASHKQQYKFDSRFNTIFPRMYSSRANHVHEYEYWGDVKKNNPIQVGDGETVYKPSFGSNIKFFLSYQVNHMYWRYFMWNFVGRQNDIQGHGDILHGNWISGIPFIDEMKVGNQDKLYPEMANKKSRNTYFFLPFLLGLIGLLYHYKSSKEGKQDFFVVLLLFIFTGLAIVVYLNQAPYQPRERDYAYAGSFYAFAIWIGFGVMGLYQWLSKKGPSVLTAGAVTAVCLVAVPGLLAQQNSDDHDRSGRYATLAYATNYLNSCDPDAILFTYGDNDTFPLWYAQEVEGIRRDIRIVNLSLLAGDWYINQMRTKAYDSDLIPMSLTADKVEPGIRDQVPIVERLKGQELLSEMIKFVGSDNDATMVETQSGKKLNYFPGRDVYVPVDSLKVLANGTVQPEDADLIVDKLEWKIKRSYLYKNDIMVYDIIANNNWDRPIYFSVGMGVDSFLGLEKYFQLEGAAYRLVPIETKPERNEYGHINTELLYDNYMNKFTFGGIKDPDVYVDQFHILTVNIMSFRSNYCRLASALNDQGKREKAIDILDRCMEELPTNKIPFDNTLIGFIQEYYRANATDKANALLSDMAQQSYDKMNYFLSLDAQRANAFKSEQEREVRVVQMLLGLADMGEQTKLREDLQLKFELLFTAASGE</sequence>
<keyword evidence="3" id="KW-1185">Reference proteome</keyword>
<dbReference type="OrthoDB" id="9807602at2"/>
<keyword evidence="1" id="KW-0472">Membrane</keyword>
<reference evidence="3" key="2">
    <citation type="journal article" date="2020" name="Antonie Van Leeuwenhoek">
        <title>Labilibaculum antarcticum sp. nov., a novel facultative anaerobic, psychrotorelant bacterium isolated from marine sediment of Antarctica.</title>
        <authorList>
            <person name="Watanabe M."/>
            <person name="Kojima H."/>
            <person name="Fukui M."/>
        </authorList>
    </citation>
    <scope>NUCLEOTIDE SEQUENCE [LARGE SCALE GENOMIC DNA]</scope>
    <source>
        <strain evidence="3">SPP2</strain>
    </source>
</reference>
<dbReference type="Proteomes" id="UP000218267">
    <property type="component" value="Chromosome"/>
</dbReference>
<gene>
    <name evidence="2" type="ORF">ALGA_1446</name>
</gene>